<comment type="caution">
    <text evidence="7">The sequence shown here is derived from an EMBL/GenBank/DDBJ whole genome shotgun (WGS) entry which is preliminary data.</text>
</comment>
<keyword evidence="8" id="KW-1185">Reference proteome</keyword>
<reference evidence="7" key="1">
    <citation type="submission" date="2019-12" db="EMBL/GenBank/DDBJ databases">
        <title>Novel species isolated from a subtropical stream in China.</title>
        <authorList>
            <person name="Lu H."/>
        </authorList>
    </citation>
    <scope>NUCLEOTIDE SEQUENCE [LARGE SCALE GENOMIC DNA]</scope>
    <source>
        <strain evidence="7">FT93W</strain>
    </source>
</reference>
<proteinExistence type="predicted"/>
<sequence length="251" mass="29198">MSNWLTEIRSQHDSAKKSELARGFASQEKFLMRKAYWCYCNCFPPPDQIHFERFQEDQINAISEFYLSAEKTSLRTNDIGSPDRPMAKQLFFSWHYPRFPEFLFSLSEYGCVVLLADMPPWLNFPKEHCILFRNGARETRMLIKALNAGAPIFFMLDYCYDGTRSVESDFLGQRCKTPSGIVELALRYSYCINFIPANVSISDANFESVALESNVGNVINAMNKCIEQDLLKNPTSWLLWPSLDRRWVNYR</sequence>
<comment type="subcellular location">
    <subcellularLocation>
        <location evidence="1">Cell inner membrane</location>
    </subcellularLocation>
</comment>
<evidence type="ECO:0000256" key="3">
    <source>
        <dbReference type="ARBA" id="ARBA00022519"/>
    </source>
</evidence>
<evidence type="ECO:0000256" key="2">
    <source>
        <dbReference type="ARBA" id="ARBA00022475"/>
    </source>
</evidence>
<dbReference type="AlphaFoldDB" id="A0A845I124"/>
<dbReference type="InterPro" id="IPR004960">
    <property type="entry name" value="LipA_acyltrans"/>
</dbReference>
<evidence type="ECO:0000256" key="1">
    <source>
        <dbReference type="ARBA" id="ARBA00004533"/>
    </source>
</evidence>
<dbReference type="Pfam" id="PF03279">
    <property type="entry name" value="Lip_A_acyltrans"/>
    <property type="match status" value="1"/>
</dbReference>
<gene>
    <name evidence="7" type="ORF">GTP23_12040</name>
</gene>
<organism evidence="7 8">
    <name type="scientific">Duganella fentianensis</name>
    <dbReference type="NCBI Taxonomy" id="2692177"/>
    <lineage>
        <taxon>Bacteria</taxon>
        <taxon>Pseudomonadati</taxon>
        <taxon>Pseudomonadota</taxon>
        <taxon>Betaproteobacteria</taxon>
        <taxon>Burkholderiales</taxon>
        <taxon>Oxalobacteraceae</taxon>
        <taxon>Telluria group</taxon>
        <taxon>Duganella</taxon>
    </lineage>
</organism>
<keyword evidence="2" id="KW-1003">Cell membrane</keyword>
<evidence type="ECO:0000256" key="4">
    <source>
        <dbReference type="ARBA" id="ARBA00022679"/>
    </source>
</evidence>
<dbReference type="EMBL" id="WWCL01000002">
    <property type="protein sequence ID" value="MYN45777.1"/>
    <property type="molecule type" value="Genomic_DNA"/>
</dbReference>
<protein>
    <submittedName>
        <fullName evidence="7">Uncharacterized protein</fullName>
    </submittedName>
</protein>
<keyword evidence="5" id="KW-0472">Membrane</keyword>
<accession>A0A845I124</accession>
<evidence type="ECO:0000256" key="5">
    <source>
        <dbReference type="ARBA" id="ARBA00023136"/>
    </source>
</evidence>
<evidence type="ECO:0000313" key="7">
    <source>
        <dbReference type="EMBL" id="MYN45777.1"/>
    </source>
</evidence>
<dbReference type="GO" id="GO:0009247">
    <property type="term" value="P:glycolipid biosynthetic process"/>
    <property type="evidence" value="ECO:0007669"/>
    <property type="project" value="UniProtKB-ARBA"/>
</dbReference>
<evidence type="ECO:0000313" key="8">
    <source>
        <dbReference type="Proteomes" id="UP000444316"/>
    </source>
</evidence>
<dbReference type="Proteomes" id="UP000444316">
    <property type="component" value="Unassembled WGS sequence"/>
</dbReference>
<dbReference type="GO" id="GO:0016746">
    <property type="term" value="F:acyltransferase activity"/>
    <property type="evidence" value="ECO:0007669"/>
    <property type="project" value="UniProtKB-KW"/>
</dbReference>
<dbReference type="GO" id="GO:0005886">
    <property type="term" value="C:plasma membrane"/>
    <property type="evidence" value="ECO:0007669"/>
    <property type="project" value="UniProtKB-SubCell"/>
</dbReference>
<keyword evidence="4" id="KW-0808">Transferase</keyword>
<keyword evidence="6" id="KW-0012">Acyltransferase</keyword>
<dbReference type="RefSeq" id="WP_161035327.1">
    <property type="nucleotide sequence ID" value="NZ_WWCL01000002.1"/>
</dbReference>
<name>A0A845I124_9BURK</name>
<keyword evidence="3" id="KW-0997">Cell inner membrane</keyword>
<evidence type="ECO:0000256" key="6">
    <source>
        <dbReference type="ARBA" id="ARBA00023315"/>
    </source>
</evidence>